<dbReference type="GO" id="GO:0009432">
    <property type="term" value="P:SOS response"/>
    <property type="evidence" value="ECO:0007669"/>
    <property type="project" value="TreeGrafter"/>
</dbReference>
<evidence type="ECO:0000313" key="4">
    <source>
        <dbReference type="Proteomes" id="UP000502136"/>
    </source>
</evidence>
<dbReference type="Pfam" id="PF00817">
    <property type="entry name" value="IMS"/>
    <property type="match status" value="1"/>
</dbReference>
<dbReference type="Gene3D" id="3.30.70.270">
    <property type="match status" value="1"/>
</dbReference>
<dbReference type="GO" id="GO:0003887">
    <property type="term" value="F:DNA-directed DNA polymerase activity"/>
    <property type="evidence" value="ECO:0007669"/>
    <property type="project" value="UniProtKB-EC"/>
</dbReference>
<dbReference type="EC" id="2.7.7.7" evidence="3"/>
<dbReference type="GO" id="GO:0006281">
    <property type="term" value="P:DNA repair"/>
    <property type="evidence" value="ECO:0007669"/>
    <property type="project" value="InterPro"/>
</dbReference>
<dbReference type="Gene3D" id="3.30.1490.100">
    <property type="entry name" value="DNA polymerase, Y-family, little finger domain"/>
    <property type="match status" value="1"/>
</dbReference>
<dbReference type="PANTHER" id="PTHR11076">
    <property type="entry name" value="DNA REPAIR POLYMERASE UMUC / TRANSFERASE FAMILY MEMBER"/>
    <property type="match status" value="1"/>
</dbReference>
<sequence>MERVILLADCQSFYASAEKAAHPEYHDKPVAVGDPSRMNGIVLAACPLAKARGVTTASRVGEALALCPELVVIRPRMQRYIEVSLFITQIFETYTDQVEPYSIDEQFLDVTGSAAYYGGARRTALDIQNHIQLSTGIWSRVGIGPTKILAKMATDNYAKKSPEGVFELSRETLDSTLWTLPVHQMFMVASRMTRHFNRMGLQTIGDIARLEFPEFKRRMRLEMGRQSDIQAGYYWQTARGIDPSPVVSGIRHPLKSVGHGKALRWRMYRCLADIEVVLLELVVEVCQRMRRHGCMGSVVSVSAMETDGERTGGFSRQLTLRQPTSLTHEVAAAVRELFTRHWSGLPVGRLSVTVSGLADDSVMQLTLFEDRDRAYRKEKTIDRIKERFGSDAIMRASSLLEAGVARERAEQIGGHYR</sequence>
<evidence type="ECO:0000256" key="1">
    <source>
        <dbReference type="ARBA" id="ARBA00010945"/>
    </source>
</evidence>
<gene>
    <name evidence="3" type="ORF">HGI30_12785</name>
</gene>
<dbReference type="Gene3D" id="3.40.1170.60">
    <property type="match status" value="1"/>
</dbReference>
<dbReference type="Proteomes" id="UP000502136">
    <property type="component" value="Chromosome"/>
</dbReference>
<dbReference type="Gene3D" id="1.10.150.20">
    <property type="entry name" value="5' to 3' exonuclease, C-terminal subdomain"/>
    <property type="match status" value="1"/>
</dbReference>
<evidence type="ECO:0000259" key="2">
    <source>
        <dbReference type="PROSITE" id="PS50173"/>
    </source>
</evidence>
<proteinExistence type="inferred from homology"/>
<dbReference type="GO" id="GO:0005829">
    <property type="term" value="C:cytosol"/>
    <property type="evidence" value="ECO:0007669"/>
    <property type="project" value="TreeGrafter"/>
</dbReference>
<dbReference type="PROSITE" id="PS50173">
    <property type="entry name" value="UMUC"/>
    <property type="match status" value="1"/>
</dbReference>
<dbReference type="KEGG" id="palr:HGI30_12785"/>
<evidence type="ECO:0000313" key="3">
    <source>
        <dbReference type="EMBL" id="QJC52348.1"/>
    </source>
</evidence>
<dbReference type="AlphaFoldDB" id="A0A6H2GZ02"/>
<dbReference type="PANTHER" id="PTHR11076:SF35">
    <property type="entry name" value="DNA REPAIR PROTEIN HOMOLOG YOBH"/>
    <property type="match status" value="1"/>
</dbReference>
<dbReference type="SUPFAM" id="SSF56672">
    <property type="entry name" value="DNA/RNA polymerases"/>
    <property type="match status" value="1"/>
</dbReference>
<accession>A0A6H2GZ02</accession>
<dbReference type="GO" id="GO:0003684">
    <property type="term" value="F:damaged DNA binding"/>
    <property type="evidence" value="ECO:0007669"/>
    <property type="project" value="InterPro"/>
</dbReference>
<dbReference type="SUPFAM" id="SSF100879">
    <property type="entry name" value="Lesion bypass DNA polymerase (Y-family), little finger domain"/>
    <property type="match status" value="1"/>
</dbReference>
<dbReference type="InterPro" id="IPR022880">
    <property type="entry name" value="DNApol_IV"/>
</dbReference>
<feature type="domain" description="UmuC" evidence="2">
    <location>
        <begin position="5"/>
        <end position="189"/>
    </location>
</feature>
<dbReference type="InterPro" id="IPR043502">
    <property type="entry name" value="DNA/RNA_pol_sf"/>
</dbReference>
<dbReference type="NCBIfam" id="NF002848">
    <property type="entry name" value="PRK03103.1"/>
    <property type="match status" value="1"/>
</dbReference>
<dbReference type="EMBL" id="CP051428">
    <property type="protein sequence ID" value="QJC52348.1"/>
    <property type="molecule type" value="Genomic_DNA"/>
</dbReference>
<reference evidence="3 4" key="1">
    <citation type="submission" date="2020-04" db="EMBL/GenBank/DDBJ databases">
        <title>Novel Paenibacillus strain UniB2 isolated from commercial digestive syrup.</title>
        <authorList>
            <person name="Thorat V."/>
            <person name="Kirdat K."/>
            <person name="Tiwarekar B."/>
            <person name="Yadav A."/>
        </authorList>
    </citation>
    <scope>NUCLEOTIDE SEQUENCE [LARGE SCALE GENOMIC DNA]</scope>
    <source>
        <strain evidence="3 4">UniB2</strain>
    </source>
</reference>
<dbReference type="InterPro" id="IPR050116">
    <property type="entry name" value="DNA_polymerase-Y"/>
</dbReference>
<dbReference type="InterPro" id="IPR043128">
    <property type="entry name" value="Rev_trsase/Diguanyl_cyclase"/>
</dbReference>
<dbReference type="RefSeq" id="WP_168907909.1">
    <property type="nucleotide sequence ID" value="NZ_CP051428.1"/>
</dbReference>
<dbReference type="Pfam" id="PF11799">
    <property type="entry name" value="IMS_C"/>
    <property type="match status" value="1"/>
</dbReference>
<dbReference type="GO" id="GO:0042276">
    <property type="term" value="P:error-prone translesion synthesis"/>
    <property type="evidence" value="ECO:0007669"/>
    <property type="project" value="TreeGrafter"/>
</dbReference>
<dbReference type="InterPro" id="IPR036775">
    <property type="entry name" value="DNA_pol_Y-fam_lit_finger_sf"/>
</dbReference>
<comment type="similarity">
    <text evidence="1">Belongs to the DNA polymerase type-Y family.</text>
</comment>
<dbReference type="InterPro" id="IPR001126">
    <property type="entry name" value="UmuC"/>
</dbReference>
<dbReference type="CDD" id="cd03586">
    <property type="entry name" value="PolY_Pol_IV_kappa"/>
    <property type="match status" value="1"/>
</dbReference>
<keyword evidence="4" id="KW-1185">Reference proteome</keyword>
<name>A0A6H2GZ02_9BACL</name>
<dbReference type="InterPro" id="IPR017961">
    <property type="entry name" value="DNA_pol_Y-fam_little_finger"/>
</dbReference>
<protein>
    <submittedName>
        <fullName evidence="3">DNA polymerase IV</fullName>
        <ecNumber evidence="3">2.7.7.7</ecNumber>
    </submittedName>
</protein>
<keyword evidence="3" id="KW-0548">Nucleotidyltransferase</keyword>
<keyword evidence="3" id="KW-0808">Transferase</keyword>
<organism evidence="3 4">
    <name type="scientific">Paenibacillus albicereus</name>
    <dbReference type="NCBI Taxonomy" id="2726185"/>
    <lineage>
        <taxon>Bacteria</taxon>
        <taxon>Bacillati</taxon>
        <taxon>Bacillota</taxon>
        <taxon>Bacilli</taxon>
        <taxon>Bacillales</taxon>
        <taxon>Paenibacillaceae</taxon>
        <taxon>Paenibacillus</taxon>
    </lineage>
</organism>